<evidence type="ECO:0000256" key="1">
    <source>
        <dbReference type="SAM" id="Phobius"/>
    </source>
</evidence>
<sequence length="67" mass="7875">MSLGIKKEFLKQVILRDINSRFLFFFIGFSCINFCLGDLNIPQPFSGYAVVTQEYHILYSLSIYMQR</sequence>
<dbReference type="EMBL" id="REGN01005358">
    <property type="protein sequence ID" value="RNA13638.1"/>
    <property type="molecule type" value="Genomic_DNA"/>
</dbReference>
<keyword evidence="3" id="KW-1185">Reference proteome</keyword>
<dbReference type="AlphaFoldDB" id="A0A3M7QRN8"/>
<keyword evidence="1" id="KW-0812">Transmembrane</keyword>
<keyword evidence="1" id="KW-0472">Membrane</keyword>
<accession>A0A3M7QRN8</accession>
<keyword evidence="1" id="KW-1133">Transmembrane helix</keyword>
<reference evidence="2 3" key="1">
    <citation type="journal article" date="2018" name="Sci. Rep.">
        <title>Genomic signatures of local adaptation to the degree of environmental predictability in rotifers.</title>
        <authorList>
            <person name="Franch-Gras L."/>
            <person name="Hahn C."/>
            <person name="Garcia-Roger E.M."/>
            <person name="Carmona M.J."/>
            <person name="Serra M."/>
            <person name="Gomez A."/>
        </authorList>
    </citation>
    <scope>NUCLEOTIDE SEQUENCE [LARGE SCALE GENOMIC DNA]</scope>
    <source>
        <strain evidence="2">HYR1</strain>
    </source>
</reference>
<name>A0A3M7QRN8_BRAPC</name>
<evidence type="ECO:0000313" key="3">
    <source>
        <dbReference type="Proteomes" id="UP000276133"/>
    </source>
</evidence>
<comment type="caution">
    <text evidence="2">The sequence shown here is derived from an EMBL/GenBank/DDBJ whole genome shotgun (WGS) entry which is preliminary data.</text>
</comment>
<proteinExistence type="predicted"/>
<dbReference type="Proteomes" id="UP000276133">
    <property type="component" value="Unassembled WGS sequence"/>
</dbReference>
<feature type="transmembrane region" description="Helical" evidence="1">
    <location>
        <begin position="21"/>
        <end position="39"/>
    </location>
</feature>
<protein>
    <submittedName>
        <fullName evidence="2">Uncharacterized protein</fullName>
    </submittedName>
</protein>
<gene>
    <name evidence="2" type="ORF">BpHYR1_027203</name>
</gene>
<evidence type="ECO:0000313" key="2">
    <source>
        <dbReference type="EMBL" id="RNA13638.1"/>
    </source>
</evidence>
<organism evidence="2 3">
    <name type="scientific">Brachionus plicatilis</name>
    <name type="common">Marine rotifer</name>
    <name type="synonym">Brachionus muelleri</name>
    <dbReference type="NCBI Taxonomy" id="10195"/>
    <lineage>
        <taxon>Eukaryota</taxon>
        <taxon>Metazoa</taxon>
        <taxon>Spiralia</taxon>
        <taxon>Gnathifera</taxon>
        <taxon>Rotifera</taxon>
        <taxon>Eurotatoria</taxon>
        <taxon>Monogononta</taxon>
        <taxon>Pseudotrocha</taxon>
        <taxon>Ploima</taxon>
        <taxon>Brachionidae</taxon>
        <taxon>Brachionus</taxon>
    </lineage>
</organism>